<name>A0A382GTN7_9ZZZZ</name>
<dbReference type="InterPro" id="IPR036465">
    <property type="entry name" value="vWFA_dom_sf"/>
</dbReference>
<organism evidence="1">
    <name type="scientific">marine metagenome</name>
    <dbReference type="NCBI Taxonomy" id="408172"/>
    <lineage>
        <taxon>unclassified sequences</taxon>
        <taxon>metagenomes</taxon>
        <taxon>ecological metagenomes</taxon>
    </lineage>
</organism>
<protein>
    <recommendedName>
        <fullName evidence="2">VWFA domain-containing protein</fullName>
    </recommendedName>
</protein>
<dbReference type="EMBL" id="UINC01057388">
    <property type="protein sequence ID" value="SVB78466.1"/>
    <property type="molecule type" value="Genomic_DNA"/>
</dbReference>
<proteinExistence type="predicted"/>
<gene>
    <name evidence="1" type="ORF">METZ01_LOCUS231320</name>
</gene>
<evidence type="ECO:0008006" key="2">
    <source>
        <dbReference type="Google" id="ProtNLM"/>
    </source>
</evidence>
<dbReference type="AlphaFoldDB" id="A0A382GTN7"/>
<accession>A0A382GTN7</accession>
<reference evidence="1" key="1">
    <citation type="submission" date="2018-05" db="EMBL/GenBank/DDBJ databases">
        <authorList>
            <person name="Lanie J.A."/>
            <person name="Ng W.-L."/>
            <person name="Kazmierczak K.M."/>
            <person name="Andrzejewski T.M."/>
            <person name="Davidsen T.M."/>
            <person name="Wayne K.J."/>
            <person name="Tettelin H."/>
            <person name="Glass J.I."/>
            <person name="Rusch D."/>
            <person name="Podicherti R."/>
            <person name="Tsui H.-C.T."/>
            <person name="Winkler M.E."/>
        </authorList>
    </citation>
    <scope>NUCLEOTIDE SEQUENCE</scope>
</reference>
<dbReference type="SUPFAM" id="SSF53300">
    <property type="entry name" value="vWA-like"/>
    <property type="match status" value="1"/>
</dbReference>
<dbReference type="Gene3D" id="3.40.50.410">
    <property type="entry name" value="von Willebrand factor, type A domain"/>
    <property type="match status" value="1"/>
</dbReference>
<evidence type="ECO:0000313" key="1">
    <source>
        <dbReference type="EMBL" id="SVB78466.1"/>
    </source>
</evidence>
<sequence length="430" mass="46207">MTILRAGRYREFTGIIAGLMWTLATAQATPGAPAQIPLFVATTAQANIVLLLDDSGSMDAIAPAAPYDSDTTYDCPSATILPAGSVNLVYAYVRSSDGYALFYWYTGGMSTINWGEWGDLDEYSASQYCFASDETYEARLSNYTGNYTGNYLNWYFGPYDGGNPFGSGADYKPAAKTRMEAAQAAAIQLLDSLDNVRVGVAGFDYYYGAKIHHEVADLETNESAIKAAINGLTASNWTPLAEALHDIGRYFSGFGGSINPGNQESASCSANGQYDGVLTLHPDSTPVSKDDDTVFHHTPTLASGVSSDSPICHWCQKNFVVVLTDGDPYYDNSISSTSGLQDYDNDCADPASGCGSDDQKTGRDYGTSGSDYLHDIAQAMYEMDLRPDIDNFDGDEARNNVITYTVGFAIDHPLLSDTASQSGGLYFTAD</sequence>
<feature type="non-terminal residue" evidence="1">
    <location>
        <position position="430"/>
    </location>
</feature>